<dbReference type="InterPro" id="IPR000859">
    <property type="entry name" value="CUB_dom"/>
</dbReference>
<comment type="caution">
    <text evidence="5">The sequence shown here is derived from an EMBL/GenBank/DDBJ whole genome shotgun (WGS) entry which is preliminary data.</text>
</comment>
<organism evidence="5 6">
    <name type="scientific">Aldrovandia affinis</name>
    <dbReference type="NCBI Taxonomy" id="143900"/>
    <lineage>
        <taxon>Eukaryota</taxon>
        <taxon>Metazoa</taxon>
        <taxon>Chordata</taxon>
        <taxon>Craniata</taxon>
        <taxon>Vertebrata</taxon>
        <taxon>Euteleostomi</taxon>
        <taxon>Actinopterygii</taxon>
        <taxon>Neopterygii</taxon>
        <taxon>Teleostei</taxon>
        <taxon>Notacanthiformes</taxon>
        <taxon>Halosauridae</taxon>
        <taxon>Aldrovandia</taxon>
    </lineage>
</organism>
<dbReference type="PANTHER" id="PTHR46908:SF8">
    <property type="entry name" value="C-TYPE LECTIN DOMAIN-CONTAINING PROTEIN"/>
    <property type="match status" value="1"/>
</dbReference>
<feature type="domain" description="Sushi" evidence="4">
    <location>
        <begin position="50"/>
        <end position="111"/>
    </location>
</feature>
<dbReference type="EMBL" id="JAINUG010000029">
    <property type="protein sequence ID" value="KAJ8409828.1"/>
    <property type="molecule type" value="Genomic_DNA"/>
</dbReference>
<dbReference type="Pfam" id="PF00084">
    <property type="entry name" value="Sushi"/>
    <property type="match status" value="4"/>
</dbReference>
<dbReference type="InterPro" id="IPR000436">
    <property type="entry name" value="Sushi_SCR_CCP_dom"/>
</dbReference>
<proteinExistence type="predicted"/>
<feature type="domain" description="Sushi" evidence="4">
    <location>
        <begin position="396"/>
        <end position="455"/>
    </location>
</feature>
<dbReference type="FunFam" id="2.60.120.290:FF:000001">
    <property type="entry name" value="CUB and sushi domain-containing protein 3 isoform X1"/>
    <property type="match status" value="4"/>
</dbReference>
<dbReference type="Gene3D" id="2.60.120.290">
    <property type="entry name" value="Spermadhesin, CUB domain"/>
    <property type="match status" value="4"/>
</dbReference>
<evidence type="ECO:0000313" key="6">
    <source>
        <dbReference type="Proteomes" id="UP001221898"/>
    </source>
</evidence>
<dbReference type="FunFam" id="2.10.70.10:FF:000002">
    <property type="entry name" value="CUB and Sushi multiple domains 3"/>
    <property type="match status" value="3"/>
</dbReference>
<evidence type="ECO:0000259" key="3">
    <source>
        <dbReference type="PROSITE" id="PS01180"/>
    </source>
</evidence>
<feature type="domain" description="CUB" evidence="3">
    <location>
        <begin position="113"/>
        <end position="221"/>
    </location>
</feature>
<keyword evidence="6" id="KW-1185">Reference proteome</keyword>
<dbReference type="PROSITE" id="PS50923">
    <property type="entry name" value="SUSHI"/>
    <property type="match status" value="4"/>
</dbReference>
<accession>A0AAD7WUT3</accession>
<dbReference type="CDD" id="cd00041">
    <property type="entry name" value="CUB"/>
    <property type="match status" value="4"/>
</dbReference>
<dbReference type="GO" id="GO:0050728">
    <property type="term" value="P:negative regulation of inflammatory response"/>
    <property type="evidence" value="ECO:0007669"/>
    <property type="project" value="TreeGrafter"/>
</dbReference>
<dbReference type="SUPFAM" id="SSF57535">
    <property type="entry name" value="Complement control module/SCR domain"/>
    <property type="match status" value="4"/>
</dbReference>
<evidence type="ECO:0000256" key="2">
    <source>
        <dbReference type="PROSITE-ProRule" id="PRU00302"/>
    </source>
</evidence>
<dbReference type="InterPro" id="IPR052129">
    <property type="entry name" value="Spermadhesin-Link_domain"/>
</dbReference>
<name>A0AAD7WUT3_9TELE</name>
<evidence type="ECO:0000313" key="5">
    <source>
        <dbReference type="EMBL" id="KAJ8409828.1"/>
    </source>
</evidence>
<dbReference type="InterPro" id="IPR035914">
    <property type="entry name" value="Sperma_CUB_dom_sf"/>
</dbReference>
<feature type="domain" description="CUB" evidence="3">
    <location>
        <begin position="457"/>
        <end position="568"/>
    </location>
</feature>
<dbReference type="GO" id="GO:0005615">
    <property type="term" value="C:extracellular space"/>
    <property type="evidence" value="ECO:0007669"/>
    <property type="project" value="TreeGrafter"/>
</dbReference>
<feature type="domain" description="CUB" evidence="3">
    <location>
        <begin position="285"/>
        <end position="393"/>
    </location>
</feature>
<gene>
    <name evidence="5" type="ORF">AAFF_G00218870</name>
</gene>
<dbReference type="FunFam" id="2.10.70.10:FF:000066">
    <property type="entry name" value="CUB and sushi domain-containing protein 3 isoform X1"/>
    <property type="match status" value="1"/>
</dbReference>
<feature type="domain" description="Sushi" evidence="4">
    <location>
        <begin position="224"/>
        <end position="283"/>
    </location>
</feature>
<dbReference type="SUPFAM" id="SSF49854">
    <property type="entry name" value="Spermadhesin, CUB domain"/>
    <property type="match status" value="4"/>
</dbReference>
<dbReference type="CDD" id="cd00033">
    <property type="entry name" value="CCP"/>
    <property type="match status" value="4"/>
</dbReference>
<feature type="domain" description="CUB" evidence="3">
    <location>
        <begin position="630"/>
        <end position="741"/>
    </location>
</feature>
<dbReference type="SMART" id="SM00032">
    <property type="entry name" value="CCP"/>
    <property type="match status" value="4"/>
</dbReference>
<keyword evidence="1" id="KW-1015">Disulfide bond</keyword>
<dbReference type="Gene3D" id="2.10.70.10">
    <property type="entry name" value="Complement Module, domain 1"/>
    <property type="match status" value="4"/>
</dbReference>
<dbReference type="PANTHER" id="PTHR46908">
    <property type="entry name" value="CUBILIN-LIKE PROTEIN"/>
    <property type="match status" value="1"/>
</dbReference>
<keyword evidence="2" id="KW-0768">Sushi</keyword>
<dbReference type="AlphaFoldDB" id="A0AAD7WUT3"/>
<dbReference type="InterPro" id="IPR035976">
    <property type="entry name" value="Sushi/SCR/CCP_sf"/>
</dbReference>
<protein>
    <submittedName>
        <fullName evidence="5">Uncharacterized protein</fullName>
    </submittedName>
</protein>
<evidence type="ECO:0000259" key="4">
    <source>
        <dbReference type="PROSITE" id="PS50923"/>
    </source>
</evidence>
<comment type="caution">
    <text evidence="2">Lacks conserved residue(s) required for the propagation of feature annotation.</text>
</comment>
<dbReference type="Pfam" id="PF00431">
    <property type="entry name" value="CUB"/>
    <property type="match status" value="4"/>
</dbReference>
<feature type="domain" description="Sushi" evidence="4">
    <location>
        <begin position="567"/>
        <end position="628"/>
    </location>
</feature>
<evidence type="ECO:0000256" key="1">
    <source>
        <dbReference type="ARBA" id="ARBA00023157"/>
    </source>
</evidence>
<dbReference type="PROSITE" id="PS01180">
    <property type="entry name" value="CUB"/>
    <property type="match status" value="4"/>
</dbReference>
<dbReference type="Proteomes" id="UP001221898">
    <property type="component" value="Unassembled WGS sequence"/>
</dbReference>
<sequence length="807" mass="88697">MPVRVLFGQFVLFQTSLNDVVDIYDGPTQQSSLLSSLSGSHSAVPRTSATQCSSVPEPRFGKRIGNNFAVGSAVLFECNPGYTLHGSTAIRCETVPNALAQWNDSLPTCIVPCGGVLAARKGTILSPGYPEPYDNNLNCVWKVSVPEGAGIQIQVISFASEHNWDSLDFYDGADTNAPRLGSYSGTTIPQLLNSTSNNLYLNFQSDISVSAAGFHLEYTAIGLDSCPEPQTPNYGIRVGDRYMVGDVVLFQCEQGYSLQGKAYITCMPGPVRRWNYPVPLCLAQCGGSMTDFSGVILSPGFPGNYPSGLDCTWTIKLPIGFGIHLQFMNFSTEAIHDYLEVRSGSLETGSVIDRFSGPLVPESLFSTTHETSFFFHSDYSQNKPGFHITYQAYQLQSCPDPRPFRNGIVVGNDFSVGLTVSFECLPGYSLIGEASLTCLHGISRNWNYPVPRCEALCGGNITSMNGTIYSPAHPAEYPNFQDCVWSVRVPPGNGIYINFTVLSTEPIYDYITVWDGPDPGSPQIGQFSGNTALESVYSTSNQILIKFHSDFSGSGFFVLSYHAYQLRVCQPPPAVVNADILIDDDEFEIGDIIRYQCHPGFTLVGNEILTCRLGERLQMDGPPPVCQVQCPAHDVRFDSTGVVLSPGYPDSYPNLQMCSWSISVEKGYNITLHFEFFQTEREFDILEVFDGPSIHSQTLATLSGDLPTPFNITTAGHQLLLRWSADHGTNKKGFRIRYVEVHQQFMHGGFSVQLGSQNPYGRIPVDQTIEETVNRDTQTAGGTKGFSLKRAAVERYYLTSGYRSNYL</sequence>
<dbReference type="SMART" id="SM00042">
    <property type="entry name" value="CUB"/>
    <property type="match status" value="4"/>
</dbReference>
<reference evidence="5" key="1">
    <citation type="journal article" date="2023" name="Science">
        <title>Genome structures resolve the early diversification of teleost fishes.</title>
        <authorList>
            <person name="Parey E."/>
            <person name="Louis A."/>
            <person name="Montfort J."/>
            <person name="Bouchez O."/>
            <person name="Roques C."/>
            <person name="Iampietro C."/>
            <person name="Lluch J."/>
            <person name="Castinel A."/>
            <person name="Donnadieu C."/>
            <person name="Desvignes T."/>
            <person name="Floi Bucao C."/>
            <person name="Jouanno E."/>
            <person name="Wen M."/>
            <person name="Mejri S."/>
            <person name="Dirks R."/>
            <person name="Jansen H."/>
            <person name="Henkel C."/>
            <person name="Chen W.J."/>
            <person name="Zahm M."/>
            <person name="Cabau C."/>
            <person name="Klopp C."/>
            <person name="Thompson A.W."/>
            <person name="Robinson-Rechavi M."/>
            <person name="Braasch I."/>
            <person name="Lecointre G."/>
            <person name="Bobe J."/>
            <person name="Postlethwait J.H."/>
            <person name="Berthelot C."/>
            <person name="Roest Crollius H."/>
            <person name="Guiguen Y."/>
        </authorList>
    </citation>
    <scope>NUCLEOTIDE SEQUENCE</scope>
    <source>
        <strain evidence="5">NC1722</strain>
    </source>
</reference>